<sequence length="98" mass="10665">MVGVLQRWYQSRCPAIQFHSSAANATVLGPQGFIGILRNGVTHLRWDSGNGCIIRVATRYGDDTSARLPLGAFIQMSLWAIAANGSELRSESMVDKLS</sequence>
<protein>
    <submittedName>
        <fullName evidence="1">Uncharacterized protein</fullName>
    </submittedName>
</protein>
<proteinExistence type="predicted"/>
<name>A0AA87YQF2_FICCA</name>
<evidence type="ECO:0000313" key="1">
    <source>
        <dbReference type="EMBL" id="GMN20152.1"/>
    </source>
</evidence>
<keyword evidence="2" id="KW-1185">Reference proteome</keyword>
<gene>
    <name evidence="1" type="ORF">TIFTF001_043011</name>
</gene>
<dbReference type="AlphaFoldDB" id="A0AA87YQF2"/>
<dbReference type="EMBL" id="BTGU01002585">
    <property type="protein sequence ID" value="GMN20152.1"/>
    <property type="molecule type" value="Genomic_DNA"/>
</dbReference>
<evidence type="ECO:0000313" key="2">
    <source>
        <dbReference type="Proteomes" id="UP001187192"/>
    </source>
</evidence>
<comment type="caution">
    <text evidence="1">The sequence shown here is derived from an EMBL/GenBank/DDBJ whole genome shotgun (WGS) entry which is preliminary data.</text>
</comment>
<dbReference type="Proteomes" id="UP001187192">
    <property type="component" value="Unassembled WGS sequence"/>
</dbReference>
<organism evidence="1 2">
    <name type="scientific">Ficus carica</name>
    <name type="common">Common fig</name>
    <dbReference type="NCBI Taxonomy" id="3494"/>
    <lineage>
        <taxon>Eukaryota</taxon>
        <taxon>Viridiplantae</taxon>
        <taxon>Streptophyta</taxon>
        <taxon>Embryophyta</taxon>
        <taxon>Tracheophyta</taxon>
        <taxon>Spermatophyta</taxon>
        <taxon>Magnoliopsida</taxon>
        <taxon>eudicotyledons</taxon>
        <taxon>Gunneridae</taxon>
        <taxon>Pentapetalae</taxon>
        <taxon>rosids</taxon>
        <taxon>fabids</taxon>
        <taxon>Rosales</taxon>
        <taxon>Moraceae</taxon>
        <taxon>Ficeae</taxon>
        <taxon>Ficus</taxon>
    </lineage>
</organism>
<reference evidence="1" key="1">
    <citation type="submission" date="2023-07" db="EMBL/GenBank/DDBJ databases">
        <title>draft genome sequence of fig (Ficus carica).</title>
        <authorList>
            <person name="Takahashi T."/>
            <person name="Nishimura K."/>
        </authorList>
    </citation>
    <scope>NUCLEOTIDE SEQUENCE</scope>
</reference>
<accession>A0AA87YQF2</accession>